<gene>
    <name evidence="1" type="ORF">St11Ph5_00007</name>
</gene>
<reference evidence="1 2" key="1">
    <citation type="submission" date="2017-10" db="EMBL/GenBank/DDBJ databases">
        <title>St11Ph5, a novel member of G7CVirus Podoviridae family.</title>
        <authorList>
            <person name="Kulikov E.E."/>
            <person name="Golomidova A.K."/>
            <person name="Letarov A.V."/>
            <person name="Babenko V.V."/>
            <person name="Kostryukova E.S."/>
        </authorList>
    </citation>
    <scope>NUCLEOTIDE SEQUENCE [LARGE SCALE GENOMIC DNA]</scope>
</reference>
<evidence type="ECO:0000313" key="2">
    <source>
        <dbReference type="Proteomes" id="UP000240794"/>
    </source>
</evidence>
<sequence>MNYSELWLKFYEDWLSAVSGRRTEGDMNRAKEFADNCIKSLKESDDVH</sequence>
<evidence type="ECO:0000313" key="1">
    <source>
        <dbReference type="EMBL" id="ATS92471.1"/>
    </source>
</evidence>
<accession>A0A2D2W2V4</accession>
<proteinExistence type="predicted"/>
<dbReference type="Proteomes" id="UP000240794">
    <property type="component" value="Segment"/>
</dbReference>
<organism evidence="1 2">
    <name type="scientific">Escherichia phage St11Ph5</name>
    <dbReference type="NCBI Taxonomy" id="2047765"/>
    <lineage>
        <taxon>Viruses</taxon>
        <taxon>Duplodnaviria</taxon>
        <taxon>Heunggongvirae</taxon>
        <taxon>Uroviricota</taxon>
        <taxon>Caudoviricetes</taxon>
        <taxon>Schitoviridae</taxon>
        <taxon>Enquatrovirinae</taxon>
        <taxon>Gamaleyavirus</taxon>
        <taxon>Gamaleyavirus St11ph5</taxon>
    </lineage>
</organism>
<keyword evidence="2" id="KW-1185">Reference proteome</keyword>
<name>A0A2D2W2V4_9CAUD</name>
<protein>
    <submittedName>
        <fullName evidence="1">Uncharacterized protein</fullName>
    </submittedName>
</protein>
<dbReference type="EMBL" id="MG208881">
    <property type="protein sequence ID" value="ATS92471.1"/>
    <property type="molecule type" value="Genomic_DNA"/>
</dbReference>